<evidence type="ECO:0000313" key="2">
    <source>
        <dbReference type="EMBL" id="VEN53850.1"/>
    </source>
</evidence>
<reference evidence="2 3" key="1">
    <citation type="submission" date="2019-01" db="EMBL/GenBank/DDBJ databases">
        <authorList>
            <person name="Sayadi A."/>
        </authorList>
    </citation>
    <scope>NUCLEOTIDE SEQUENCE [LARGE SCALE GENOMIC DNA]</scope>
</reference>
<organism evidence="2 3">
    <name type="scientific">Callosobruchus maculatus</name>
    <name type="common">Southern cowpea weevil</name>
    <name type="synonym">Pulse bruchid</name>
    <dbReference type="NCBI Taxonomy" id="64391"/>
    <lineage>
        <taxon>Eukaryota</taxon>
        <taxon>Metazoa</taxon>
        <taxon>Ecdysozoa</taxon>
        <taxon>Arthropoda</taxon>
        <taxon>Hexapoda</taxon>
        <taxon>Insecta</taxon>
        <taxon>Pterygota</taxon>
        <taxon>Neoptera</taxon>
        <taxon>Endopterygota</taxon>
        <taxon>Coleoptera</taxon>
        <taxon>Polyphaga</taxon>
        <taxon>Cucujiformia</taxon>
        <taxon>Chrysomeloidea</taxon>
        <taxon>Chrysomelidae</taxon>
        <taxon>Bruchinae</taxon>
        <taxon>Bruchini</taxon>
        <taxon>Callosobruchus</taxon>
    </lineage>
</organism>
<evidence type="ECO:0000313" key="3">
    <source>
        <dbReference type="Proteomes" id="UP000410492"/>
    </source>
</evidence>
<keyword evidence="3" id="KW-1185">Reference proteome</keyword>
<protein>
    <submittedName>
        <fullName evidence="2">Uncharacterized protein</fullName>
    </submittedName>
</protein>
<proteinExistence type="predicted"/>
<accession>A0A653D135</accession>
<dbReference type="Proteomes" id="UP000410492">
    <property type="component" value="Unassembled WGS sequence"/>
</dbReference>
<evidence type="ECO:0000256" key="1">
    <source>
        <dbReference type="SAM" id="MobiDB-lite"/>
    </source>
</evidence>
<dbReference type="EMBL" id="CAACVG010009680">
    <property type="protein sequence ID" value="VEN53850.1"/>
    <property type="molecule type" value="Genomic_DNA"/>
</dbReference>
<feature type="compositionally biased region" description="Polar residues" evidence="1">
    <location>
        <begin position="28"/>
        <end position="40"/>
    </location>
</feature>
<name>A0A653D135_CALMS</name>
<sequence length="54" mass="5878">MVYGDSTILANWGDLNNVDKNKEGNVALPSTSTAPPQQLNDFLIRKTPSSRTSD</sequence>
<feature type="region of interest" description="Disordered" evidence="1">
    <location>
        <begin position="15"/>
        <end position="54"/>
    </location>
</feature>
<dbReference type="AlphaFoldDB" id="A0A653D135"/>
<gene>
    <name evidence="2" type="ORF">CALMAC_LOCUS13524</name>
</gene>